<name>A0A1I3M0Y3_9ACTN</name>
<feature type="binding site" evidence="12">
    <location>
        <position position="279"/>
    </location>
    <ligand>
        <name>K(+)</name>
        <dbReference type="ChEBI" id="CHEBI:29103"/>
    </ligand>
</feature>
<evidence type="ECO:0000313" key="15">
    <source>
        <dbReference type="EMBL" id="SFI90395.1"/>
    </source>
</evidence>
<evidence type="ECO:0000256" key="3">
    <source>
        <dbReference type="ARBA" id="ARBA00016943"/>
    </source>
</evidence>
<accession>A0A1I3M0Y3</accession>
<dbReference type="EMBL" id="FOQY01000005">
    <property type="protein sequence ID" value="SFI90395.1"/>
    <property type="molecule type" value="Genomic_DNA"/>
</dbReference>
<dbReference type="GO" id="GO:0005829">
    <property type="term" value="C:cytosol"/>
    <property type="evidence" value="ECO:0007669"/>
    <property type="project" value="TreeGrafter"/>
</dbReference>
<keyword evidence="11 12" id="KW-0119">Carbohydrate metabolism</keyword>
<feature type="binding site" evidence="12">
    <location>
        <position position="244"/>
    </location>
    <ligand>
        <name>substrate</name>
    </ligand>
</feature>
<evidence type="ECO:0000256" key="4">
    <source>
        <dbReference type="ARBA" id="ARBA00022679"/>
    </source>
</evidence>
<dbReference type="EC" id="2.7.1.15" evidence="2 12"/>
<gene>
    <name evidence="12" type="primary">rbsK</name>
    <name evidence="15" type="ORF">SAMN05216275_105324</name>
</gene>
<evidence type="ECO:0000256" key="2">
    <source>
        <dbReference type="ARBA" id="ARBA00012035"/>
    </source>
</evidence>
<dbReference type="Gene3D" id="3.40.1190.20">
    <property type="match status" value="1"/>
</dbReference>
<dbReference type="InterPro" id="IPR011611">
    <property type="entry name" value="PfkB_dom"/>
</dbReference>
<dbReference type="UniPathway" id="UPA00916">
    <property type="reaction ID" value="UER00889"/>
</dbReference>
<evidence type="ECO:0000256" key="7">
    <source>
        <dbReference type="ARBA" id="ARBA00022777"/>
    </source>
</evidence>
<dbReference type="SUPFAM" id="SSF53613">
    <property type="entry name" value="Ribokinase-like"/>
    <property type="match status" value="1"/>
</dbReference>
<keyword evidence="6 12" id="KW-0547">Nucleotide-binding</keyword>
<keyword evidence="7 12" id="KW-0418">Kinase</keyword>
<evidence type="ECO:0000256" key="11">
    <source>
        <dbReference type="ARBA" id="ARBA00023277"/>
    </source>
</evidence>
<feature type="binding site" evidence="12">
    <location>
        <position position="180"/>
    </location>
    <ligand>
        <name>ATP</name>
        <dbReference type="ChEBI" id="CHEBI:30616"/>
    </ligand>
</feature>
<proteinExistence type="inferred from homology"/>
<keyword evidence="16" id="KW-1185">Reference proteome</keyword>
<dbReference type="GO" id="GO:0005524">
    <property type="term" value="F:ATP binding"/>
    <property type="evidence" value="ECO:0007669"/>
    <property type="project" value="UniProtKB-UniRule"/>
</dbReference>
<dbReference type="PANTHER" id="PTHR10584">
    <property type="entry name" value="SUGAR KINASE"/>
    <property type="match status" value="1"/>
</dbReference>
<dbReference type="GO" id="GO:0019303">
    <property type="term" value="P:D-ribose catabolic process"/>
    <property type="evidence" value="ECO:0007669"/>
    <property type="project" value="UniProtKB-UniRule"/>
</dbReference>
<feature type="binding site" evidence="12">
    <location>
        <position position="283"/>
    </location>
    <ligand>
        <name>K(+)</name>
        <dbReference type="ChEBI" id="CHEBI:29103"/>
    </ligand>
</feature>
<evidence type="ECO:0000256" key="6">
    <source>
        <dbReference type="ARBA" id="ARBA00022741"/>
    </source>
</evidence>
<dbReference type="PANTHER" id="PTHR10584:SF166">
    <property type="entry name" value="RIBOKINASE"/>
    <property type="match status" value="1"/>
</dbReference>
<keyword evidence="5 12" id="KW-0479">Metal-binding</keyword>
<feature type="binding site" evidence="12">
    <location>
        <begin position="9"/>
        <end position="11"/>
    </location>
    <ligand>
        <name>substrate</name>
    </ligand>
</feature>
<comment type="subunit">
    <text evidence="12">Homodimer.</text>
</comment>
<comment type="similarity">
    <text evidence="1">Belongs to the carbohydrate kinase pfkB family.</text>
</comment>
<comment type="catalytic activity">
    <reaction evidence="12">
        <text>D-ribose + ATP = D-ribose 5-phosphate + ADP + H(+)</text>
        <dbReference type="Rhea" id="RHEA:13697"/>
        <dbReference type="ChEBI" id="CHEBI:15378"/>
        <dbReference type="ChEBI" id="CHEBI:30616"/>
        <dbReference type="ChEBI" id="CHEBI:47013"/>
        <dbReference type="ChEBI" id="CHEBI:78346"/>
        <dbReference type="ChEBI" id="CHEBI:456216"/>
        <dbReference type="EC" id="2.7.1.15"/>
    </reaction>
</comment>
<evidence type="ECO:0000313" key="16">
    <source>
        <dbReference type="Proteomes" id="UP000199111"/>
    </source>
</evidence>
<comment type="pathway">
    <text evidence="12">Carbohydrate metabolism; D-ribose degradation; D-ribose 5-phosphate from beta-D-ribopyranose: step 2/2.</text>
</comment>
<feature type="binding site" evidence="12">
    <location>
        <position position="240"/>
    </location>
    <ligand>
        <name>K(+)</name>
        <dbReference type="ChEBI" id="CHEBI:29103"/>
    </ligand>
</feature>
<evidence type="ECO:0000256" key="5">
    <source>
        <dbReference type="ARBA" id="ARBA00022723"/>
    </source>
</evidence>
<feature type="binding site" evidence="12">
    <location>
        <position position="274"/>
    </location>
    <ligand>
        <name>K(+)</name>
        <dbReference type="ChEBI" id="CHEBI:29103"/>
    </ligand>
</feature>
<evidence type="ECO:0000259" key="14">
    <source>
        <dbReference type="Pfam" id="PF00294"/>
    </source>
</evidence>
<feature type="binding site" evidence="12">
    <location>
        <begin position="210"/>
        <end position="215"/>
    </location>
    <ligand>
        <name>ATP</name>
        <dbReference type="ChEBI" id="CHEBI:30616"/>
    </ligand>
</feature>
<feature type="binding site" evidence="12">
    <location>
        <begin position="37"/>
        <end position="41"/>
    </location>
    <ligand>
        <name>substrate</name>
    </ligand>
</feature>
<evidence type="ECO:0000256" key="1">
    <source>
        <dbReference type="ARBA" id="ARBA00005380"/>
    </source>
</evidence>
<keyword evidence="9 12" id="KW-0460">Magnesium</keyword>
<feature type="binding site" evidence="12">
    <location>
        <position position="238"/>
    </location>
    <ligand>
        <name>K(+)</name>
        <dbReference type="ChEBI" id="CHEBI:29103"/>
    </ligand>
</feature>
<comment type="function">
    <text evidence="12">Catalyzes the phosphorylation of ribose at O-5 in a reaction requiring ATP and magnesium. The resulting D-ribose-5-phosphate can then be used either for sythesis of nucleotides, histidine, and tryptophan, or as a component of the pentose phosphate pathway.</text>
</comment>
<keyword evidence="10 12" id="KW-0630">Potassium</keyword>
<dbReference type="PROSITE" id="PS00584">
    <property type="entry name" value="PFKB_KINASES_2"/>
    <property type="match status" value="1"/>
</dbReference>
<evidence type="ECO:0000256" key="9">
    <source>
        <dbReference type="ARBA" id="ARBA00022842"/>
    </source>
</evidence>
<keyword evidence="4 12" id="KW-0808">Transferase</keyword>
<comment type="similarity">
    <text evidence="12">Belongs to the carbohydrate kinase PfkB family. Ribokinase subfamily.</text>
</comment>
<comment type="activity regulation">
    <text evidence="12">Activated by a monovalent cation that binds near, but not in, the active site. The most likely occupant of the site in vivo is potassium. Ion binding induces a conformational change that may alter substrate affinity.</text>
</comment>
<feature type="domain" description="Carbohydrate kinase PfkB" evidence="14">
    <location>
        <begin position="2"/>
        <end position="286"/>
    </location>
</feature>
<dbReference type="CDD" id="cd01174">
    <property type="entry name" value="ribokinase"/>
    <property type="match status" value="1"/>
</dbReference>
<dbReference type="RefSeq" id="WP_093886759.1">
    <property type="nucleotide sequence ID" value="NZ_FOQY01000005.1"/>
</dbReference>
<comment type="caution">
    <text evidence="12">Lacks conserved residue(s) required for the propagation of feature annotation.</text>
</comment>
<dbReference type="GeneID" id="96297846"/>
<organism evidence="15 16">
    <name type="scientific">Streptosporangium canum</name>
    <dbReference type="NCBI Taxonomy" id="324952"/>
    <lineage>
        <taxon>Bacteria</taxon>
        <taxon>Bacillati</taxon>
        <taxon>Actinomycetota</taxon>
        <taxon>Actinomycetes</taxon>
        <taxon>Streptosporangiales</taxon>
        <taxon>Streptosporangiaceae</taxon>
        <taxon>Streptosporangium</taxon>
    </lineage>
</organism>
<dbReference type="GO" id="GO:0046872">
    <property type="term" value="F:metal ion binding"/>
    <property type="evidence" value="ECO:0007669"/>
    <property type="project" value="UniProtKB-KW"/>
</dbReference>
<comment type="cofactor">
    <cofactor evidence="12">
        <name>Mg(2+)</name>
        <dbReference type="ChEBI" id="CHEBI:18420"/>
    </cofactor>
    <text evidence="12">Requires a divalent cation, most likely magnesium in vivo, as an electrophilic catalyst to aid phosphoryl group transfer. It is the chelate of the metal and the nucleotide that is the actual substrate.</text>
</comment>
<evidence type="ECO:0000256" key="13">
    <source>
        <dbReference type="SAM" id="MobiDB-lite"/>
    </source>
</evidence>
<dbReference type="PRINTS" id="PR00990">
    <property type="entry name" value="RIBOKINASE"/>
</dbReference>
<dbReference type="HAMAP" id="MF_01987">
    <property type="entry name" value="Ribokinase"/>
    <property type="match status" value="1"/>
</dbReference>
<dbReference type="NCBIfam" id="TIGR02152">
    <property type="entry name" value="D_ribokin_bact"/>
    <property type="match status" value="1"/>
</dbReference>
<dbReference type="InterPro" id="IPR011877">
    <property type="entry name" value="Ribokinase"/>
</dbReference>
<dbReference type="GO" id="GO:0004747">
    <property type="term" value="F:ribokinase activity"/>
    <property type="evidence" value="ECO:0007669"/>
    <property type="project" value="UniProtKB-UniRule"/>
</dbReference>
<feature type="binding site" evidence="12">
    <location>
        <begin position="243"/>
        <end position="244"/>
    </location>
    <ligand>
        <name>ATP</name>
        <dbReference type="ChEBI" id="CHEBI:30616"/>
    </ligand>
</feature>
<feature type="active site" description="Proton acceptor" evidence="12">
    <location>
        <position position="244"/>
    </location>
</feature>
<comment type="subcellular location">
    <subcellularLocation>
        <location evidence="12">Cytoplasm</location>
    </subcellularLocation>
</comment>
<protein>
    <recommendedName>
        <fullName evidence="3 12">Ribokinase</fullName>
        <shortName evidence="12">RK</shortName>
        <ecNumber evidence="2 12">2.7.1.15</ecNumber>
    </recommendedName>
</protein>
<dbReference type="InterPro" id="IPR002173">
    <property type="entry name" value="Carboh/pur_kinase_PfkB_CS"/>
</dbReference>
<evidence type="ECO:0000256" key="8">
    <source>
        <dbReference type="ARBA" id="ARBA00022840"/>
    </source>
</evidence>
<keyword evidence="12" id="KW-0963">Cytoplasm</keyword>
<feature type="binding site" evidence="12">
    <location>
        <position position="277"/>
    </location>
    <ligand>
        <name>K(+)</name>
        <dbReference type="ChEBI" id="CHEBI:29103"/>
    </ligand>
</feature>
<dbReference type="AlphaFoldDB" id="A0A1I3M0Y3"/>
<dbReference type="Pfam" id="PF00294">
    <property type="entry name" value="PfkB"/>
    <property type="match status" value="1"/>
</dbReference>
<keyword evidence="8 12" id="KW-0067">ATP-binding</keyword>
<evidence type="ECO:0000256" key="10">
    <source>
        <dbReference type="ARBA" id="ARBA00022958"/>
    </source>
</evidence>
<sequence>MISVFGSANMDLVAYVEAAPGLGETVTGREFRTVPGGKGANQAIAAARAGAEVVFLGAVGDDAFGPELRRTLAGAGVDVSGLRTVPGPSGIAQIVVDGQGGNSIIVVPGANGAVTAPSEAELEVIARSDVLLLQLELPIEAVTAAARAARAAGTTVILTPAPVQPLPDELLDAVDILVANEHEAAAITGLADHEEAVRELRTRVGWVIITLGSRGALTAAPGAGPAVHVRAPEVRAVDTTAAGDTFVGALAAAHVERQSPDRAVRFAGAAAALSVQREGASTSMPDRAEIDQSLARSDG</sequence>
<evidence type="ECO:0000256" key="12">
    <source>
        <dbReference type="HAMAP-Rule" id="MF_01987"/>
    </source>
</evidence>
<dbReference type="InterPro" id="IPR002139">
    <property type="entry name" value="Ribo/fructo_kinase"/>
</dbReference>
<reference evidence="16" key="1">
    <citation type="submission" date="2016-10" db="EMBL/GenBank/DDBJ databases">
        <authorList>
            <person name="Varghese N."/>
            <person name="Submissions S."/>
        </authorList>
    </citation>
    <scope>NUCLEOTIDE SEQUENCE [LARGE SCALE GENOMIC DNA]</scope>
    <source>
        <strain evidence="16">CGMCC 4.2126</strain>
    </source>
</reference>
<feature type="region of interest" description="Disordered" evidence="13">
    <location>
        <begin position="277"/>
        <end position="299"/>
    </location>
</feature>
<dbReference type="Proteomes" id="UP000199111">
    <property type="component" value="Unassembled WGS sequence"/>
</dbReference>
<dbReference type="InterPro" id="IPR029056">
    <property type="entry name" value="Ribokinase-like"/>
</dbReference>
<feature type="binding site" evidence="12">
    <location>
        <position position="136"/>
    </location>
    <ligand>
        <name>substrate</name>
    </ligand>
</feature>